<keyword evidence="3" id="KW-1185">Reference proteome</keyword>
<organism evidence="2 3">
    <name type="scientific">Mycena pura</name>
    <dbReference type="NCBI Taxonomy" id="153505"/>
    <lineage>
        <taxon>Eukaryota</taxon>
        <taxon>Fungi</taxon>
        <taxon>Dikarya</taxon>
        <taxon>Basidiomycota</taxon>
        <taxon>Agaricomycotina</taxon>
        <taxon>Agaricomycetes</taxon>
        <taxon>Agaricomycetidae</taxon>
        <taxon>Agaricales</taxon>
        <taxon>Marasmiineae</taxon>
        <taxon>Mycenaceae</taxon>
        <taxon>Mycena</taxon>
    </lineage>
</organism>
<evidence type="ECO:0000259" key="1">
    <source>
        <dbReference type="PROSITE" id="PS50097"/>
    </source>
</evidence>
<gene>
    <name evidence="2" type="ORF">GGX14DRAFT_596634</name>
</gene>
<feature type="domain" description="BTB" evidence="1">
    <location>
        <begin position="22"/>
        <end position="89"/>
    </location>
</feature>
<dbReference type="EMBL" id="JARJCW010000126">
    <property type="protein sequence ID" value="KAJ7191935.1"/>
    <property type="molecule type" value="Genomic_DNA"/>
</dbReference>
<dbReference type="InterPro" id="IPR000210">
    <property type="entry name" value="BTB/POZ_dom"/>
</dbReference>
<dbReference type="CDD" id="cd18186">
    <property type="entry name" value="BTB_POZ_ZBTB_KLHL-like"/>
    <property type="match status" value="1"/>
</dbReference>
<name>A0AAD6UWM8_9AGAR</name>
<dbReference type="AlphaFoldDB" id="A0AAD6UWM8"/>
<sequence length="327" mass="36686">MAESSVNASDPFSPTSDELNPPDVILRSSDLVDFYAHKAILSFRSLFFRNMFSFPHPVGEEANPMKDGIPVAALPESSKALEKLLLLCYPRLANSYRFRDLDGVSAAYEAAKKYEISDGRGTLEAVLVDPRFLEQETYRVFAIACHCALEHVAKLAAMETLKKPRLDSTLSEPPEFELISAQRLWRLGLFHTRCSKELAGVMSNIYVATDEEPCPPEQDPYPVWWDPRGHNAGCGPREEPDFPEFRHPAKWFADHMRRIREACLVHPDVGRIAQNVTEMSEPTLVAIASCPKCVKHATECLRITASDLEDQATRRIGSILATFSFTT</sequence>
<evidence type="ECO:0000313" key="2">
    <source>
        <dbReference type="EMBL" id="KAJ7191935.1"/>
    </source>
</evidence>
<dbReference type="Proteomes" id="UP001219525">
    <property type="component" value="Unassembled WGS sequence"/>
</dbReference>
<reference evidence="2" key="1">
    <citation type="submission" date="2023-03" db="EMBL/GenBank/DDBJ databases">
        <title>Massive genome expansion in bonnet fungi (Mycena s.s.) driven by repeated elements and novel gene families across ecological guilds.</title>
        <authorList>
            <consortium name="Lawrence Berkeley National Laboratory"/>
            <person name="Harder C.B."/>
            <person name="Miyauchi S."/>
            <person name="Viragh M."/>
            <person name="Kuo A."/>
            <person name="Thoen E."/>
            <person name="Andreopoulos B."/>
            <person name="Lu D."/>
            <person name="Skrede I."/>
            <person name="Drula E."/>
            <person name="Henrissat B."/>
            <person name="Morin E."/>
            <person name="Kohler A."/>
            <person name="Barry K."/>
            <person name="LaButti K."/>
            <person name="Morin E."/>
            <person name="Salamov A."/>
            <person name="Lipzen A."/>
            <person name="Mereny Z."/>
            <person name="Hegedus B."/>
            <person name="Baldrian P."/>
            <person name="Stursova M."/>
            <person name="Weitz H."/>
            <person name="Taylor A."/>
            <person name="Grigoriev I.V."/>
            <person name="Nagy L.G."/>
            <person name="Martin F."/>
            <person name="Kauserud H."/>
        </authorList>
    </citation>
    <scope>NUCLEOTIDE SEQUENCE</scope>
    <source>
        <strain evidence="2">9144</strain>
    </source>
</reference>
<dbReference type="Gene3D" id="3.30.710.10">
    <property type="entry name" value="Potassium Channel Kv1.1, Chain A"/>
    <property type="match status" value="1"/>
</dbReference>
<dbReference type="PROSITE" id="PS50097">
    <property type="entry name" value="BTB"/>
    <property type="match status" value="1"/>
</dbReference>
<evidence type="ECO:0000313" key="3">
    <source>
        <dbReference type="Proteomes" id="UP001219525"/>
    </source>
</evidence>
<protein>
    <recommendedName>
        <fullName evidence="1">BTB domain-containing protein</fullName>
    </recommendedName>
</protein>
<dbReference type="Pfam" id="PF00651">
    <property type="entry name" value="BTB"/>
    <property type="match status" value="1"/>
</dbReference>
<dbReference type="InterPro" id="IPR011333">
    <property type="entry name" value="SKP1/BTB/POZ_sf"/>
</dbReference>
<accession>A0AAD6UWM8</accession>
<dbReference type="SUPFAM" id="SSF54695">
    <property type="entry name" value="POZ domain"/>
    <property type="match status" value="1"/>
</dbReference>
<proteinExistence type="predicted"/>
<comment type="caution">
    <text evidence="2">The sequence shown here is derived from an EMBL/GenBank/DDBJ whole genome shotgun (WGS) entry which is preliminary data.</text>
</comment>